<dbReference type="CDD" id="cd06257">
    <property type="entry name" value="DnaJ"/>
    <property type="match status" value="1"/>
</dbReference>
<dbReference type="GO" id="GO:0006457">
    <property type="term" value="P:protein folding"/>
    <property type="evidence" value="ECO:0007669"/>
    <property type="project" value="InterPro"/>
</dbReference>
<dbReference type="RefSeq" id="XP_068351949.1">
    <property type="nucleotide sequence ID" value="XM_068490362.1"/>
</dbReference>
<dbReference type="Gene3D" id="1.10.287.110">
    <property type="entry name" value="DnaJ domain"/>
    <property type="match status" value="1"/>
</dbReference>
<dbReference type="PRINTS" id="PR00625">
    <property type="entry name" value="JDOMAIN"/>
</dbReference>
<accession>A0A1J4JNH5</accession>
<dbReference type="InterPro" id="IPR018253">
    <property type="entry name" value="DnaJ_domain_CS"/>
</dbReference>
<gene>
    <name evidence="3" type="ORF">TRFO_01872</name>
</gene>
<evidence type="ECO:0000256" key="1">
    <source>
        <dbReference type="SAM" id="SignalP"/>
    </source>
</evidence>
<dbReference type="InterPro" id="IPR002939">
    <property type="entry name" value="DnaJ_C"/>
</dbReference>
<dbReference type="PROSITE" id="PS50076">
    <property type="entry name" value="DNAJ_2"/>
    <property type="match status" value="1"/>
</dbReference>
<dbReference type="InterPro" id="IPR001623">
    <property type="entry name" value="DnaJ_domain"/>
</dbReference>
<sequence>MFWSLLFTLSLIHGDGNRDFYHVLGLKHDCTEREIDRSFQKLSRKYHPDKNKGNAKAAELFTNINDAYAALKDPQKRRVYDLYGEQGLHLYESPKNELNDILGLTRSDSPDNSAAIVRKKGKTYRIVFPVDLVDFYTSSHYKFLVTRRNMCRCPQAGFFCAKCHGRPTIRENVTLSLFVEKGSDEGTVVLFKNAGDTTEMNAPSDIEVEIISKPHPLFRRDGANLHMSIELTLKEALLGFQRTFTFIDGSELIVESKEPLGCGKLLTIPQKGLPKYLYPGEYGDLIVHTSLKWPKSLSTEQRERVANALDTKK</sequence>
<evidence type="ECO:0000313" key="3">
    <source>
        <dbReference type="EMBL" id="OHS98812.1"/>
    </source>
</evidence>
<protein>
    <submittedName>
        <fullName evidence="3">DnaJ domain containing protein</fullName>
    </submittedName>
</protein>
<dbReference type="OrthoDB" id="550424at2759"/>
<dbReference type="InterPro" id="IPR008971">
    <property type="entry name" value="HSP40/DnaJ_pept-bd"/>
</dbReference>
<feature type="signal peptide" evidence="1">
    <location>
        <begin position="1"/>
        <end position="16"/>
    </location>
</feature>
<dbReference type="PROSITE" id="PS00636">
    <property type="entry name" value="DNAJ_1"/>
    <property type="match status" value="1"/>
</dbReference>
<keyword evidence="4" id="KW-1185">Reference proteome</keyword>
<dbReference type="Proteomes" id="UP000179807">
    <property type="component" value="Unassembled WGS sequence"/>
</dbReference>
<evidence type="ECO:0000313" key="4">
    <source>
        <dbReference type="Proteomes" id="UP000179807"/>
    </source>
</evidence>
<dbReference type="VEuPathDB" id="TrichDB:TRFO_01872"/>
<feature type="chain" id="PRO_5012159002" evidence="1">
    <location>
        <begin position="17"/>
        <end position="313"/>
    </location>
</feature>
<organism evidence="3 4">
    <name type="scientific">Tritrichomonas foetus</name>
    <dbReference type="NCBI Taxonomy" id="1144522"/>
    <lineage>
        <taxon>Eukaryota</taxon>
        <taxon>Metamonada</taxon>
        <taxon>Parabasalia</taxon>
        <taxon>Tritrichomonadida</taxon>
        <taxon>Tritrichomonadidae</taxon>
        <taxon>Tritrichomonas</taxon>
    </lineage>
</organism>
<dbReference type="AlphaFoldDB" id="A0A1J4JNH5"/>
<dbReference type="GO" id="GO:0030544">
    <property type="term" value="F:Hsp70 protein binding"/>
    <property type="evidence" value="ECO:0007669"/>
    <property type="project" value="InterPro"/>
</dbReference>
<dbReference type="SUPFAM" id="SSF46565">
    <property type="entry name" value="Chaperone J-domain"/>
    <property type="match status" value="1"/>
</dbReference>
<dbReference type="CDD" id="cd10747">
    <property type="entry name" value="DnaJ_C"/>
    <property type="match status" value="1"/>
</dbReference>
<dbReference type="FunFam" id="2.60.260.20:FF:000013">
    <property type="entry name" value="DnaJ subfamily B member 11"/>
    <property type="match status" value="1"/>
</dbReference>
<dbReference type="PANTHER" id="PTHR43888">
    <property type="entry name" value="DNAJ-LIKE-2, ISOFORM A-RELATED"/>
    <property type="match status" value="1"/>
</dbReference>
<reference evidence="3" key="1">
    <citation type="submission" date="2016-10" db="EMBL/GenBank/DDBJ databases">
        <authorList>
            <person name="Benchimol M."/>
            <person name="Almeida L.G."/>
            <person name="Vasconcelos A.T."/>
            <person name="Perreira-Neves A."/>
            <person name="Rosa I.A."/>
            <person name="Tasca T."/>
            <person name="Bogo M.R."/>
            <person name="de Souza W."/>
        </authorList>
    </citation>
    <scope>NUCLEOTIDE SEQUENCE [LARGE SCALE GENOMIC DNA]</scope>
    <source>
        <strain evidence="3">K</strain>
    </source>
</reference>
<dbReference type="GeneID" id="94825066"/>
<comment type="caution">
    <text evidence="3">The sequence shown here is derived from an EMBL/GenBank/DDBJ whole genome shotgun (WGS) entry which is preliminary data.</text>
</comment>
<evidence type="ECO:0000259" key="2">
    <source>
        <dbReference type="PROSITE" id="PS50076"/>
    </source>
</evidence>
<dbReference type="EMBL" id="MLAK01001037">
    <property type="protein sequence ID" value="OHS98812.1"/>
    <property type="molecule type" value="Genomic_DNA"/>
</dbReference>
<dbReference type="Gene3D" id="2.60.260.20">
    <property type="entry name" value="Urease metallochaperone UreE, N-terminal domain"/>
    <property type="match status" value="2"/>
</dbReference>
<dbReference type="InterPro" id="IPR044713">
    <property type="entry name" value="DNJA1/2-like"/>
</dbReference>
<dbReference type="Pfam" id="PF01556">
    <property type="entry name" value="DnaJ_C"/>
    <property type="match status" value="1"/>
</dbReference>
<dbReference type="SMART" id="SM00271">
    <property type="entry name" value="DnaJ"/>
    <property type="match status" value="1"/>
</dbReference>
<dbReference type="Pfam" id="PF00226">
    <property type="entry name" value="DnaJ"/>
    <property type="match status" value="1"/>
</dbReference>
<dbReference type="SUPFAM" id="SSF49493">
    <property type="entry name" value="HSP40/DnaJ peptide-binding domain"/>
    <property type="match status" value="1"/>
</dbReference>
<dbReference type="InterPro" id="IPR036869">
    <property type="entry name" value="J_dom_sf"/>
</dbReference>
<proteinExistence type="predicted"/>
<feature type="domain" description="J" evidence="2">
    <location>
        <begin position="19"/>
        <end position="84"/>
    </location>
</feature>
<name>A0A1J4JNH5_9EUKA</name>
<dbReference type="GO" id="GO:0051082">
    <property type="term" value="F:unfolded protein binding"/>
    <property type="evidence" value="ECO:0007669"/>
    <property type="project" value="InterPro"/>
</dbReference>
<keyword evidence="1" id="KW-0732">Signal</keyword>